<evidence type="ECO:0000256" key="4">
    <source>
        <dbReference type="ARBA" id="ARBA00022679"/>
    </source>
</evidence>
<evidence type="ECO:0000313" key="16">
    <source>
        <dbReference type="Proteomes" id="UP001642483"/>
    </source>
</evidence>
<dbReference type="SFLD" id="SFLDG01017">
    <property type="entry name" value="Polyprenyl_Transferase_Like"/>
    <property type="match status" value="1"/>
</dbReference>
<proteinExistence type="inferred from homology"/>
<evidence type="ECO:0000256" key="12">
    <source>
        <dbReference type="ARBA" id="ARBA00049291"/>
    </source>
</evidence>
<keyword evidence="16" id="KW-1185">Reference proteome</keyword>
<evidence type="ECO:0000256" key="8">
    <source>
        <dbReference type="ARBA" id="ARBA00032424"/>
    </source>
</evidence>
<sequence length="346" mass="39537">MNSTNELWSDFENHFEEIVADLSLPPSSSGISWSYQRIKEILEYNVPDGKRTRGLTVVSCYDAISNGQSTKAGRKLALTMGWAVEILQAAFLVADDLMDQSELRRGKNCWYRKNGVGYQAVNDCMVLESCVFTLLRKHFRSLPCYADLVDLFHTVLLRTEMGQSLDMATSEQPEVDFSSFTEEKYSAIIQYKTAYYSFYLPIAVAFYLTGITDEECHKKSCDILVKIGSLFQIQDDYLDVYGDPEITGKIGTDIEDNKCSWLIVKAISIASGEQLKILESCYGKKNGESVKKVKEVFGDLNLVFEFKKYENETYQEIKLEIENFDDTRVPQSVFLSLLNKIYKRKK</sequence>
<evidence type="ECO:0000256" key="2">
    <source>
        <dbReference type="ARBA" id="ARBA00004932"/>
    </source>
</evidence>
<protein>
    <recommendedName>
        <fullName evidence="11">Farnesyl pyrophosphate synthase</fullName>
    </recommendedName>
    <alternativeName>
        <fullName evidence="10">(2E,6E)-farnesyl diphosphate synthase</fullName>
    </alternativeName>
    <alternativeName>
        <fullName evidence="9">Dimethylallyltranstransferase</fullName>
    </alternativeName>
    <alternativeName>
        <fullName evidence="8">Farnesyl diphosphate synthase</fullName>
    </alternativeName>
    <alternativeName>
        <fullName evidence="7">Geranyltranstransferase</fullName>
    </alternativeName>
</protein>
<dbReference type="InterPro" id="IPR008949">
    <property type="entry name" value="Isoprenoid_synthase_dom_sf"/>
</dbReference>
<comment type="catalytic activity">
    <reaction evidence="12">
        <text>isopentenyl diphosphate + dimethylallyl diphosphate = (2E)-geranyl diphosphate + diphosphate</text>
        <dbReference type="Rhea" id="RHEA:22408"/>
        <dbReference type="ChEBI" id="CHEBI:33019"/>
        <dbReference type="ChEBI" id="CHEBI:57623"/>
        <dbReference type="ChEBI" id="CHEBI:58057"/>
        <dbReference type="ChEBI" id="CHEBI:128769"/>
        <dbReference type="EC" id="2.5.1.1"/>
    </reaction>
</comment>
<accession>A0ABP0FG07</accession>
<evidence type="ECO:0000256" key="5">
    <source>
        <dbReference type="ARBA" id="ARBA00022723"/>
    </source>
</evidence>
<dbReference type="PROSITE" id="PS00444">
    <property type="entry name" value="POLYPRENYL_SYNTHASE_2"/>
    <property type="match status" value="1"/>
</dbReference>
<dbReference type="EMBL" id="CAWYQH010000046">
    <property type="protein sequence ID" value="CAK8678286.1"/>
    <property type="molecule type" value="Genomic_DNA"/>
</dbReference>
<gene>
    <name evidence="15" type="ORF">CVLEPA_LOCUS8216</name>
</gene>
<keyword evidence="4 14" id="KW-0808">Transferase</keyword>
<dbReference type="PROSITE" id="PS00723">
    <property type="entry name" value="POLYPRENYL_SYNTHASE_1"/>
    <property type="match status" value="1"/>
</dbReference>
<dbReference type="SUPFAM" id="SSF48576">
    <property type="entry name" value="Terpenoid synthases"/>
    <property type="match status" value="1"/>
</dbReference>
<dbReference type="InterPro" id="IPR039702">
    <property type="entry name" value="FPS1-like"/>
</dbReference>
<dbReference type="InterPro" id="IPR000092">
    <property type="entry name" value="Polyprenyl_synt"/>
</dbReference>
<dbReference type="PANTHER" id="PTHR11525">
    <property type="entry name" value="FARNESYL-PYROPHOSPHATE SYNTHETASE"/>
    <property type="match status" value="1"/>
</dbReference>
<comment type="catalytic activity">
    <reaction evidence="13">
        <text>isopentenyl diphosphate + (2E)-geranyl diphosphate = (2E,6E)-farnesyl diphosphate + diphosphate</text>
        <dbReference type="Rhea" id="RHEA:19361"/>
        <dbReference type="ChEBI" id="CHEBI:33019"/>
        <dbReference type="ChEBI" id="CHEBI:58057"/>
        <dbReference type="ChEBI" id="CHEBI:128769"/>
        <dbReference type="ChEBI" id="CHEBI:175763"/>
        <dbReference type="EC" id="2.5.1.10"/>
    </reaction>
</comment>
<evidence type="ECO:0000256" key="10">
    <source>
        <dbReference type="ARBA" id="ARBA00032873"/>
    </source>
</evidence>
<comment type="cofactor">
    <cofactor evidence="1">
        <name>Mg(2+)</name>
        <dbReference type="ChEBI" id="CHEBI:18420"/>
    </cofactor>
</comment>
<reference evidence="15 16" key="1">
    <citation type="submission" date="2024-02" db="EMBL/GenBank/DDBJ databases">
        <authorList>
            <person name="Daric V."/>
            <person name="Darras S."/>
        </authorList>
    </citation>
    <scope>NUCLEOTIDE SEQUENCE [LARGE SCALE GENOMIC DNA]</scope>
</reference>
<evidence type="ECO:0000256" key="1">
    <source>
        <dbReference type="ARBA" id="ARBA00001946"/>
    </source>
</evidence>
<evidence type="ECO:0000256" key="7">
    <source>
        <dbReference type="ARBA" id="ARBA00032380"/>
    </source>
</evidence>
<dbReference type="InterPro" id="IPR033749">
    <property type="entry name" value="Polyprenyl_synt_CS"/>
</dbReference>
<keyword evidence="6" id="KW-0460">Magnesium</keyword>
<comment type="pathway">
    <text evidence="3">Isoprenoid biosynthesis; farnesyl diphosphate biosynthesis; farnesyl diphosphate from geranyl diphosphate and isopentenyl diphosphate: step 1/1.</text>
</comment>
<comment type="similarity">
    <text evidence="14">Belongs to the FPP/GGPP synthase family.</text>
</comment>
<dbReference type="PANTHER" id="PTHR11525:SF0">
    <property type="entry name" value="FARNESYL PYROPHOSPHATE SYNTHASE"/>
    <property type="match status" value="1"/>
</dbReference>
<organism evidence="15 16">
    <name type="scientific">Clavelina lepadiformis</name>
    <name type="common">Light-bulb sea squirt</name>
    <name type="synonym">Ascidia lepadiformis</name>
    <dbReference type="NCBI Taxonomy" id="159417"/>
    <lineage>
        <taxon>Eukaryota</taxon>
        <taxon>Metazoa</taxon>
        <taxon>Chordata</taxon>
        <taxon>Tunicata</taxon>
        <taxon>Ascidiacea</taxon>
        <taxon>Aplousobranchia</taxon>
        <taxon>Clavelinidae</taxon>
        <taxon>Clavelina</taxon>
    </lineage>
</organism>
<evidence type="ECO:0000256" key="13">
    <source>
        <dbReference type="ARBA" id="ARBA00049399"/>
    </source>
</evidence>
<dbReference type="CDD" id="cd00685">
    <property type="entry name" value="Trans_IPPS_HT"/>
    <property type="match status" value="1"/>
</dbReference>
<evidence type="ECO:0000256" key="14">
    <source>
        <dbReference type="RuleBase" id="RU004466"/>
    </source>
</evidence>
<dbReference type="Gene3D" id="1.10.600.10">
    <property type="entry name" value="Farnesyl Diphosphate Synthase"/>
    <property type="match status" value="1"/>
</dbReference>
<evidence type="ECO:0000256" key="9">
    <source>
        <dbReference type="ARBA" id="ARBA00032448"/>
    </source>
</evidence>
<evidence type="ECO:0000256" key="3">
    <source>
        <dbReference type="ARBA" id="ARBA00005035"/>
    </source>
</evidence>
<comment type="pathway">
    <text evidence="2">Isoprenoid biosynthesis; geranyl diphosphate biosynthesis; geranyl diphosphate from dimethylallyl diphosphate and isopentenyl diphosphate: step 1/1.</text>
</comment>
<evidence type="ECO:0000256" key="6">
    <source>
        <dbReference type="ARBA" id="ARBA00022842"/>
    </source>
</evidence>
<comment type="caution">
    <text evidence="15">The sequence shown here is derived from an EMBL/GenBank/DDBJ whole genome shotgun (WGS) entry which is preliminary data.</text>
</comment>
<dbReference type="SFLD" id="SFLDS00005">
    <property type="entry name" value="Isoprenoid_Synthase_Type_I"/>
    <property type="match status" value="1"/>
</dbReference>
<keyword evidence="5" id="KW-0479">Metal-binding</keyword>
<dbReference type="Proteomes" id="UP001642483">
    <property type="component" value="Unassembled WGS sequence"/>
</dbReference>
<evidence type="ECO:0000256" key="11">
    <source>
        <dbReference type="ARBA" id="ARBA00034546"/>
    </source>
</evidence>
<name>A0ABP0FG07_CLALP</name>
<evidence type="ECO:0000313" key="15">
    <source>
        <dbReference type="EMBL" id="CAK8678286.1"/>
    </source>
</evidence>
<dbReference type="Pfam" id="PF00348">
    <property type="entry name" value="polyprenyl_synt"/>
    <property type="match status" value="1"/>
</dbReference>